<proteinExistence type="predicted"/>
<dbReference type="EMBL" id="KZ678139">
    <property type="protein sequence ID" value="PSN63826.1"/>
    <property type="molecule type" value="Genomic_DNA"/>
</dbReference>
<feature type="transmembrane region" description="Helical" evidence="5">
    <location>
        <begin position="149"/>
        <end position="172"/>
    </location>
</feature>
<feature type="transmembrane region" description="Helical" evidence="5">
    <location>
        <begin position="71"/>
        <end position="94"/>
    </location>
</feature>
<name>A0A2T2NF03_CORCC</name>
<feature type="transmembrane region" description="Helical" evidence="5">
    <location>
        <begin position="193"/>
        <end position="214"/>
    </location>
</feature>
<evidence type="ECO:0000313" key="6">
    <source>
        <dbReference type="EMBL" id="PSN63826.1"/>
    </source>
</evidence>
<gene>
    <name evidence="6" type="ORF">BS50DRAFT_647640</name>
</gene>
<dbReference type="Pfam" id="PF04479">
    <property type="entry name" value="RTA1"/>
    <property type="match status" value="1"/>
</dbReference>
<evidence type="ECO:0000256" key="5">
    <source>
        <dbReference type="SAM" id="Phobius"/>
    </source>
</evidence>
<feature type="transmembrane region" description="Helical" evidence="5">
    <location>
        <begin position="12"/>
        <end position="33"/>
    </location>
</feature>
<feature type="transmembrane region" description="Helical" evidence="5">
    <location>
        <begin position="114"/>
        <end position="137"/>
    </location>
</feature>
<feature type="transmembrane region" description="Helical" evidence="5">
    <location>
        <begin position="40"/>
        <end position="59"/>
    </location>
</feature>
<evidence type="ECO:0000256" key="4">
    <source>
        <dbReference type="ARBA" id="ARBA00023136"/>
    </source>
</evidence>
<keyword evidence="3 5" id="KW-1133">Transmembrane helix</keyword>
<keyword evidence="2 5" id="KW-0812">Transmembrane</keyword>
<comment type="subcellular location">
    <subcellularLocation>
        <location evidence="1">Membrane</location>
        <topology evidence="1">Multi-pass membrane protein</topology>
    </subcellularLocation>
</comment>
<dbReference type="Proteomes" id="UP000240883">
    <property type="component" value="Unassembled WGS sequence"/>
</dbReference>
<dbReference type="STRING" id="1448308.A0A2T2NF03"/>
<sequence>MPSDTGIYQYEPSVPAALIATVIFLSSALFHTWQMCRKRTWFYTALVSGGYMMGAGYGFRMPSAQDPSNLMFYIAQSLLIILPPSLYAATIYMIYGRIVLFVRSPEASVIRPELITKIFVCGDIIAFFMQAGGGGMMAQSSMADLGQKVILIGLFVQLIFFGLFVIVAFIFWKRMRNTSNYDAPAVGKQTWQALFKLLIFAAAVIILRCIFRVIEFGQGHDGYLVSNEIYMYIFDTLPMAIVQVSFHAVHAGNVFVDGAYEVGMKRLSV</sequence>
<dbReference type="InterPro" id="IPR007568">
    <property type="entry name" value="RTA1"/>
</dbReference>
<evidence type="ECO:0000313" key="7">
    <source>
        <dbReference type="Proteomes" id="UP000240883"/>
    </source>
</evidence>
<dbReference type="GO" id="GO:0016020">
    <property type="term" value="C:membrane"/>
    <property type="evidence" value="ECO:0007669"/>
    <property type="project" value="UniProtKB-SubCell"/>
</dbReference>
<reference evidence="6 7" key="1">
    <citation type="journal article" date="2018" name="Front. Microbiol.">
        <title>Genome-Wide Analysis of Corynespora cassiicola Leaf Fall Disease Putative Effectors.</title>
        <authorList>
            <person name="Lopez D."/>
            <person name="Ribeiro S."/>
            <person name="Label P."/>
            <person name="Fumanal B."/>
            <person name="Venisse J.S."/>
            <person name="Kohler A."/>
            <person name="de Oliveira R.R."/>
            <person name="Labutti K."/>
            <person name="Lipzen A."/>
            <person name="Lail K."/>
            <person name="Bauer D."/>
            <person name="Ohm R.A."/>
            <person name="Barry K.W."/>
            <person name="Spatafora J."/>
            <person name="Grigoriev I.V."/>
            <person name="Martin F.M."/>
            <person name="Pujade-Renaud V."/>
        </authorList>
    </citation>
    <scope>NUCLEOTIDE SEQUENCE [LARGE SCALE GENOMIC DNA]</scope>
    <source>
        <strain evidence="6 7">Philippines</strain>
    </source>
</reference>
<dbReference type="AlphaFoldDB" id="A0A2T2NF03"/>
<dbReference type="PANTHER" id="PTHR31465:SF33">
    <property type="entry name" value="DOMAIN PROTEIN, PUTATIVE (AFU_ORTHOLOGUE AFUA_5G01310)-RELATED"/>
    <property type="match status" value="1"/>
</dbReference>
<feature type="transmembrane region" description="Helical" evidence="5">
    <location>
        <begin position="229"/>
        <end position="256"/>
    </location>
</feature>
<dbReference type="OrthoDB" id="3358017at2759"/>
<keyword evidence="4 5" id="KW-0472">Membrane</keyword>
<organism evidence="6 7">
    <name type="scientific">Corynespora cassiicola Philippines</name>
    <dbReference type="NCBI Taxonomy" id="1448308"/>
    <lineage>
        <taxon>Eukaryota</taxon>
        <taxon>Fungi</taxon>
        <taxon>Dikarya</taxon>
        <taxon>Ascomycota</taxon>
        <taxon>Pezizomycotina</taxon>
        <taxon>Dothideomycetes</taxon>
        <taxon>Pleosporomycetidae</taxon>
        <taxon>Pleosporales</taxon>
        <taxon>Corynesporascaceae</taxon>
        <taxon>Corynespora</taxon>
    </lineage>
</organism>
<evidence type="ECO:0000256" key="3">
    <source>
        <dbReference type="ARBA" id="ARBA00022989"/>
    </source>
</evidence>
<evidence type="ECO:0000256" key="2">
    <source>
        <dbReference type="ARBA" id="ARBA00022692"/>
    </source>
</evidence>
<evidence type="ECO:0000256" key="1">
    <source>
        <dbReference type="ARBA" id="ARBA00004141"/>
    </source>
</evidence>
<accession>A0A2T2NF03</accession>
<protein>
    <submittedName>
        <fullName evidence="6">RTA1 like protein</fullName>
    </submittedName>
</protein>
<dbReference type="PANTHER" id="PTHR31465">
    <property type="entry name" value="PROTEIN RTA1-RELATED"/>
    <property type="match status" value="1"/>
</dbReference>
<keyword evidence="7" id="KW-1185">Reference proteome</keyword>